<feature type="binding site" evidence="4">
    <location>
        <position position="157"/>
    </location>
    <ligand>
        <name>S-adenosyl-L-methionine</name>
        <dbReference type="ChEBI" id="CHEBI:59789"/>
    </ligand>
</feature>
<evidence type="ECO:0000256" key="5">
    <source>
        <dbReference type="SAM" id="MobiDB-lite"/>
    </source>
</evidence>
<accession>A0AAV9J7H4</accession>
<proteinExistence type="inferred from homology"/>
<dbReference type="InterPro" id="IPR021867">
    <property type="entry name" value="Bmt2/SAMTOR"/>
</dbReference>
<evidence type="ECO:0000256" key="4">
    <source>
        <dbReference type="HAMAP-Rule" id="MF_03044"/>
    </source>
</evidence>
<keyword evidence="3 4" id="KW-0949">S-adenosyl-L-methionine</keyword>
<evidence type="ECO:0000256" key="2">
    <source>
        <dbReference type="ARBA" id="ARBA00022679"/>
    </source>
</evidence>
<dbReference type="EC" id="2.1.1.-" evidence="4"/>
<protein>
    <recommendedName>
        <fullName evidence="4">25S rRNA adenine-N(1) methyltransferase</fullName>
        <ecNumber evidence="4">2.1.1.-</ecNumber>
    </recommendedName>
</protein>
<dbReference type="GO" id="GO:0005730">
    <property type="term" value="C:nucleolus"/>
    <property type="evidence" value="ECO:0007669"/>
    <property type="project" value="UniProtKB-SubCell"/>
</dbReference>
<keyword evidence="4" id="KW-0539">Nucleus</keyword>
<dbReference type="AlphaFoldDB" id="A0AAV9J7H4"/>
<dbReference type="EMBL" id="JAVFHQ010000059">
    <property type="protein sequence ID" value="KAK4540928.1"/>
    <property type="molecule type" value="Genomic_DNA"/>
</dbReference>
<gene>
    <name evidence="6" type="ORF">LTR36_008436</name>
</gene>
<keyword evidence="1 4" id="KW-0489">Methyltransferase</keyword>
<keyword evidence="2 4" id="KW-0808">Transferase</keyword>
<dbReference type="PANTHER" id="PTHR21008">
    <property type="entry name" value="S-ADENOSYLMETHIONINE SENSOR UPSTREAM OF MTORC1-RELATED"/>
    <property type="match status" value="1"/>
</dbReference>
<dbReference type="GO" id="GO:0016433">
    <property type="term" value="F:rRNA (adenine) methyltransferase activity"/>
    <property type="evidence" value="ECO:0007669"/>
    <property type="project" value="UniProtKB-UniRule"/>
</dbReference>
<dbReference type="PANTHER" id="PTHR21008:SF1">
    <property type="entry name" value="25S RRNA (ADENINE(2142)-N(1))-METHYLTRANSFERASE"/>
    <property type="match status" value="1"/>
</dbReference>
<dbReference type="HAMAP" id="MF_03044">
    <property type="entry name" value="BMT2"/>
    <property type="match status" value="1"/>
</dbReference>
<organism evidence="6 7">
    <name type="scientific">Oleoguttula mirabilis</name>
    <dbReference type="NCBI Taxonomy" id="1507867"/>
    <lineage>
        <taxon>Eukaryota</taxon>
        <taxon>Fungi</taxon>
        <taxon>Dikarya</taxon>
        <taxon>Ascomycota</taxon>
        <taxon>Pezizomycotina</taxon>
        <taxon>Dothideomycetes</taxon>
        <taxon>Dothideomycetidae</taxon>
        <taxon>Mycosphaerellales</taxon>
        <taxon>Teratosphaeriaceae</taxon>
        <taxon>Oleoguttula</taxon>
    </lineage>
</organism>
<dbReference type="Pfam" id="PF11968">
    <property type="entry name" value="Bmt2"/>
    <property type="match status" value="1"/>
</dbReference>
<evidence type="ECO:0000256" key="3">
    <source>
        <dbReference type="ARBA" id="ARBA00022691"/>
    </source>
</evidence>
<evidence type="ECO:0000313" key="7">
    <source>
        <dbReference type="Proteomes" id="UP001324427"/>
    </source>
</evidence>
<comment type="similarity">
    <text evidence="4">Belongs to the BMT2 family.</text>
</comment>
<dbReference type="Proteomes" id="UP001324427">
    <property type="component" value="Unassembled WGS sequence"/>
</dbReference>
<feature type="region of interest" description="Disordered" evidence="5">
    <location>
        <begin position="1"/>
        <end position="51"/>
    </location>
</feature>
<evidence type="ECO:0000313" key="6">
    <source>
        <dbReference type="EMBL" id="KAK4540928.1"/>
    </source>
</evidence>
<comment type="function">
    <text evidence="4">S-adenosyl-L-methionine-dependent methyltransferase that specifically methylates the N(1) position of an adenine present in helix 65 in 25S rRNA.</text>
</comment>
<keyword evidence="7" id="KW-1185">Reference proteome</keyword>
<evidence type="ECO:0000256" key="1">
    <source>
        <dbReference type="ARBA" id="ARBA00022603"/>
    </source>
</evidence>
<feature type="binding site" evidence="4">
    <location>
        <position position="137"/>
    </location>
    <ligand>
        <name>S-adenosyl-L-methionine</name>
        <dbReference type="ChEBI" id="CHEBI:59789"/>
    </ligand>
</feature>
<sequence>MAATQDSTHKAEMSLPTKALNDGVRKKSSGITKGRPPLSAKPQAALSSQRTRQLIRSHHNLNKELAKELAQGNDAEADELKKRIADLGGLKSYQIASTQGQANDRGGDSSIVLMEWLKPVARFLAGQKSKPRLLEVGALSTKNACSKSGLLDIQRIDLFSQTDGIIQQDFMERPVPTQDSDKFDIISLSLVLNFVPDAEGRGEMLKRTCQFLDTRATRTSSKELQAIYPALFLVLPTACIINSRYMSEQRLTCIMASLGYVLLRVKQTAKLVYYLWQLRDKPVPDEQNFTKKQTNPGGGKNNFSIMLHH</sequence>
<comment type="subcellular location">
    <subcellularLocation>
        <location evidence="4">Nucleus</location>
        <location evidence="4">Nucleolus</location>
    </subcellularLocation>
</comment>
<comment type="caution">
    <text evidence="6">The sequence shown here is derived from an EMBL/GenBank/DDBJ whole genome shotgun (WGS) entry which is preliminary data.</text>
</comment>
<reference evidence="6 7" key="1">
    <citation type="submission" date="2021-11" db="EMBL/GenBank/DDBJ databases">
        <title>Black yeast isolated from Biological Soil Crust.</title>
        <authorList>
            <person name="Kurbessoian T."/>
        </authorList>
    </citation>
    <scope>NUCLEOTIDE SEQUENCE [LARGE SCALE GENOMIC DNA]</scope>
    <source>
        <strain evidence="6 7">CCFEE 5522</strain>
    </source>
</reference>
<name>A0AAV9J7H4_9PEZI</name>